<accession>A0A495ID27</accession>
<feature type="domain" description="VOC" evidence="1">
    <location>
        <begin position="5"/>
        <end position="115"/>
    </location>
</feature>
<evidence type="ECO:0000259" key="1">
    <source>
        <dbReference type="PROSITE" id="PS51819"/>
    </source>
</evidence>
<dbReference type="Proteomes" id="UP000280008">
    <property type="component" value="Unassembled WGS sequence"/>
</dbReference>
<dbReference type="Pfam" id="PF18029">
    <property type="entry name" value="Glyoxalase_6"/>
    <property type="match status" value="1"/>
</dbReference>
<evidence type="ECO:0000313" key="2">
    <source>
        <dbReference type="EMBL" id="RKR73530.1"/>
    </source>
</evidence>
<dbReference type="OrthoDB" id="9799428at2"/>
<organism evidence="2 3">
    <name type="scientific">Frondihabitans australicus</name>
    <dbReference type="NCBI Taxonomy" id="386892"/>
    <lineage>
        <taxon>Bacteria</taxon>
        <taxon>Bacillati</taxon>
        <taxon>Actinomycetota</taxon>
        <taxon>Actinomycetes</taxon>
        <taxon>Micrococcales</taxon>
        <taxon>Microbacteriaceae</taxon>
        <taxon>Frondihabitans</taxon>
    </lineage>
</organism>
<dbReference type="RefSeq" id="WP_121368385.1">
    <property type="nucleotide sequence ID" value="NZ_RBKS01000001.1"/>
</dbReference>
<proteinExistence type="predicted"/>
<reference evidence="2 3" key="1">
    <citation type="submission" date="2018-10" db="EMBL/GenBank/DDBJ databases">
        <title>Sequencing the genomes of 1000 actinobacteria strains.</title>
        <authorList>
            <person name="Klenk H.-P."/>
        </authorList>
    </citation>
    <scope>NUCLEOTIDE SEQUENCE [LARGE SCALE GENOMIC DNA]</scope>
    <source>
        <strain evidence="2 3">DSM 17894</strain>
    </source>
</reference>
<dbReference type="InterPro" id="IPR041581">
    <property type="entry name" value="Glyoxalase_6"/>
</dbReference>
<gene>
    <name evidence="2" type="ORF">C8E83_0623</name>
</gene>
<dbReference type="InterPro" id="IPR029068">
    <property type="entry name" value="Glyas_Bleomycin-R_OHBP_Dase"/>
</dbReference>
<evidence type="ECO:0000313" key="3">
    <source>
        <dbReference type="Proteomes" id="UP000280008"/>
    </source>
</evidence>
<sequence>MTVTGIGGLFFRSSDPEARAAWYRDHLGIDAGGDRVWAQDPGDTVFAPFPADTDYFPAQSQFMLNLRVDDLESLVARLVEAGIEVERREEWDSAGLGLFARLSDPEGLQIELWEPAAD</sequence>
<keyword evidence="3" id="KW-1185">Reference proteome</keyword>
<dbReference type="SUPFAM" id="SSF54593">
    <property type="entry name" value="Glyoxalase/Bleomycin resistance protein/Dihydroxybiphenyl dioxygenase"/>
    <property type="match status" value="1"/>
</dbReference>
<dbReference type="InterPro" id="IPR037523">
    <property type="entry name" value="VOC_core"/>
</dbReference>
<dbReference type="PROSITE" id="PS51819">
    <property type="entry name" value="VOC"/>
    <property type="match status" value="1"/>
</dbReference>
<comment type="caution">
    <text evidence="2">The sequence shown here is derived from an EMBL/GenBank/DDBJ whole genome shotgun (WGS) entry which is preliminary data.</text>
</comment>
<dbReference type="Gene3D" id="3.10.180.10">
    <property type="entry name" value="2,3-Dihydroxybiphenyl 1,2-Dioxygenase, domain 1"/>
    <property type="match status" value="1"/>
</dbReference>
<dbReference type="CDD" id="cd06587">
    <property type="entry name" value="VOC"/>
    <property type="match status" value="1"/>
</dbReference>
<dbReference type="AlphaFoldDB" id="A0A495ID27"/>
<name>A0A495ID27_9MICO</name>
<dbReference type="EMBL" id="RBKS01000001">
    <property type="protein sequence ID" value="RKR73530.1"/>
    <property type="molecule type" value="Genomic_DNA"/>
</dbReference>
<protein>
    <recommendedName>
        <fullName evidence="1">VOC domain-containing protein</fullName>
    </recommendedName>
</protein>